<dbReference type="HAMAP" id="MF_00158">
    <property type="entry name" value="PanC"/>
    <property type="match status" value="1"/>
</dbReference>
<comment type="pathway">
    <text evidence="1">Cofactor biosynthesis; (R)-pantothenate biosynthesis; (R)-pantothenate from (R)-pantoate and beta-alanine: step 1/1.</text>
</comment>
<evidence type="ECO:0000256" key="1">
    <source>
        <dbReference type="ARBA" id="ARBA00004990"/>
    </source>
</evidence>
<comment type="catalytic activity">
    <reaction evidence="8">
        <text>(R)-pantoate + beta-alanine + ATP = (R)-pantothenate + AMP + diphosphate + H(+)</text>
        <dbReference type="Rhea" id="RHEA:10912"/>
        <dbReference type="ChEBI" id="CHEBI:15378"/>
        <dbReference type="ChEBI" id="CHEBI:15980"/>
        <dbReference type="ChEBI" id="CHEBI:29032"/>
        <dbReference type="ChEBI" id="CHEBI:30616"/>
        <dbReference type="ChEBI" id="CHEBI:33019"/>
        <dbReference type="ChEBI" id="CHEBI:57966"/>
        <dbReference type="ChEBI" id="CHEBI:456215"/>
        <dbReference type="EC" id="6.3.2.1"/>
    </reaction>
</comment>
<dbReference type="UniPathway" id="UPA00028">
    <property type="reaction ID" value="UER00005"/>
</dbReference>
<dbReference type="CDD" id="cd00560">
    <property type="entry name" value="PanC"/>
    <property type="match status" value="1"/>
</dbReference>
<sequence>MKTITSPSGMQRQALVWRAQERTVVLVPTMGALHEAHRSLIRLAHKKAGKDGVVVVSIYVNPLQFNDPKDLHNYPRSLEADKKLCREESVDVVFAPHSLYEDDASVEVAENELTACFEGASRPGHFTGVMTVVAKLLNLVQPNFAVFGEKDFQQVVVIKRMIRDLNYRVSIVTGPLVREKSGLAASSRNSRLKGKFRDQATVLWQAIQLARQLRGSRTVDVRRKLKRFVEKQPDVRVDYVEIVDTLTLQPVKVARKGCRLLLAAWVGSVRLIDNALL</sequence>
<accession>A0A382GG31</accession>
<dbReference type="AlphaFoldDB" id="A0A382GG31"/>
<dbReference type="Gene3D" id="3.30.1300.10">
    <property type="entry name" value="Pantoate-beta-alanine ligase, C-terminal domain"/>
    <property type="match status" value="1"/>
</dbReference>
<evidence type="ECO:0000256" key="4">
    <source>
        <dbReference type="ARBA" id="ARBA00022598"/>
    </source>
</evidence>
<dbReference type="GO" id="GO:0005524">
    <property type="term" value="F:ATP binding"/>
    <property type="evidence" value="ECO:0007669"/>
    <property type="project" value="UniProtKB-KW"/>
</dbReference>
<reference evidence="9" key="1">
    <citation type="submission" date="2018-05" db="EMBL/GenBank/DDBJ databases">
        <authorList>
            <person name="Lanie J.A."/>
            <person name="Ng W.-L."/>
            <person name="Kazmierczak K.M."/>
            <person name="Andrzejewski T.M."/>
            <person name="Davidsen T.M."/>
            <person name="Wayne K.J."/>
            <person name="Tettelin H."/>
            <person name="Glass J.I."/>
            <person name="Rusch D."/>
            <person name="Podicherti R."/>
            <person name="Tsui H.-C.T."/>
            <person name="Winkler M.E."/>
        </authorList>
    </citation>
    <scope>NUCLEOTIDE SEQUENCE</scope>
</reference>
<organism evidence="9">
    <name type="scientific">marine metagenome</name>
    <dbReference type="NCBI Taxonomy" id="408172"/>
    <lineage>
        <taxon>unclassified sequences</taxon>
        <taxon>metagenomes</taxon>
        <taxon>ecological metagenomes</taxon>
    </lineage>
</organism>
<keyword evidence="4" id="KW-0436">Ligase</keyword>
<keyword evidence="5" id="KW-0566">Pantothenate biosynthesis</keyword>
<comment type="similarity">
    <text evidence="2">Belongs to the pantothenate synthetase family.</text>
</comment>
<name>A0A382GG31_9ZZZZ</name>
<dbReference type="Pfam" id="PF02569">
    <property type="entry name" value="Pantoate_ligase"/>
    <property type="match status" value="1"/>
</dbReference>
<evidence type="ECO:0000256" key="2">
    <source>
        <dbReference type="ARBA" id="ARBA00009256"/>
    </source>
</evidence>
<evidence type="ECO:0000256" key="3">
    <source>
        <dbReference type="ARBA" id="ARBA00012219"/>
    </source>
</evidence>
<evidence type="ECO:0000256" key="6">
    <source>
        <dbReference type="ARBA" id="ARBA00022741"/>
    </source>
</evidence>
<dbReference type="NCBIfam" id="TIGR00018">
    <property type="entry name" value="panC"/>
    <property type="match status" value="1"/>
</dbReference>
<dbReference type="EMBL" id="UINC01054899">
    <property type="protein sequence ID" value="SVB73161.1"/>
    <property type="molecule type" value="Genomic_DNA"/>
</dbReference>
<dbReference type="InterPro" id="IPR003721">
    <property type="entry name" value="Pantoate_ligase"/>
</dbReference>
<dbReference type="GO" id="GO:0015940">
    <property type="term" value="P:pantothenate biosynthetic process"/>
    <property type="evidence" value="ECO:0007669"/>
    <property type="project" value="UniProtKB-UniPathway"/>
</dbReference>
<dbReference type="PANTHER" id="PTHR21299">
    <property type="entry name" value="CYTIDYLATE KINASE/PANTOATE-BETA-ALANINE LIGASE"/>
    <property type="match status" value="1"/>
</dbReference>
<evidence type="ECO:0000256" key="5">
    <source>
        <dbReference type="ARBA" id="ARBA00022655"/>
    </source>
</evidence>
<dbReference type="SUPFAM" id="SSF52374">
    <property type="entry name" value="Nucleotidylyl transferase"/>
    <property type="match status" value="1"/>
</dbReference>
<gene>
    <name evidence="9" type="ORF">METZ01_LOCUS226015</name>
</gene>
<dbReference type="EC" id="6.3.2.1" evidence="3"/>
<evidence type="ECO:0000313" key="9">
    <source>
        <dbReference type="EMBL" id="SVB73161.1"/>
    </source>
</evidence>
<proteinExistence type="inferred from homology"/>
<dbReference type="InterPro" id="IPR042176">
    <property type="entry name" value="Pantoate_ligase_C"/>
</dbReference>
<dbReference type="GO" id="GO:0004592">
    <property type="term" value="F:pantoate-beta-alanine ligase activity"/>
    <property type="evidence" value="ECO:0007669"/>
    <property type="project" value="UniProtKB-EC"/>
</dbReference>
<dbReference type="InterPro" id="IPR014729">
    <property type="entry name" value="Rossmann-like_a/b/a_fold"/>
</dbReference>
<evidence type="ECO:0000256" key="8">
    <source>
        <dbReference type="ARBA" id="ARBA00048258"/>
    </source>
</evidence>
<keyword evidence="6" id="KW-0547">Nucleotide-binding</keyword>
<dbReference type="PANTHER" id="PTHR21299:SF1">
    <property type="entry name" value="PANTOATE--BETA-ALANINE LIGASE"/>
    <property type="match status" value="1"/>
</dbReference>
<evidence type="ECO:0000256" key="7">
    <source>
        <dbReference type="ARBA" id="ARBA00022840"/>
    </source>
</evidence>
<keyword evidence="7" id="KW-0067">ATP-binding</keyword>
<protein>
    <recommendedName>
        <fullName evidence="3">pantoate--beta-alanine ligase (AMP-forming)</fullName>
        <ecNumber evidence="3">6.3.2.1</ecNumber>
    </recommendedName>
</protein>
<dbReference type="Gene3D" id="3.40.50.620">
    <property type="entry name" value="HUPs"/>
    <property type="match status" value="1"/>
</dbReference>
<dbReference type="GO" id="GO:0005829">
    <property type="term" value="C:cytosol"/>
    <property type="evidence" value="ECO:0007669"/>
    <property type="project" value="TreeGrafter"/>
</dbReference>